<name>A0AAW1K1W1_POPJA</name>
<dbReference type="EMBL" id="JASPKY010000276">
    <property type="protein sequence ID" value="KAK9711680.1"/>
    <property type="molecule type" value="Genomic_DNA"/>
</dbReference>
<proteinExistence type="predicted"/>
<evidence type="ECO:0000256" key="1">
    <source>
        <dbReference type="SAM" id="MobiDB-lite"/>
    </source>
</evidence>
<dbReference type="AlphaFoldDB" id="A0AAW1K1W1"/>
<organism evidence="2 3">
    <name type="scientific">Popillia japonica</name>
    <name type="common">Japanese beetle</name>
    <dbReference type="NCBI Taxonomy" id="7064"/>
    <lineage>
        <taxon>Eukaryota</taxon>
        <taxon>Metazoa</taxon>
        <taxon>Ecdysozoa</taxon>
        <taxon>Arthropoda</taxon>
        <taxon>Hexapoda</taxon>
        <taxon>Insecta</taxon>
        <taxon>Pterygota</taxon>
        <taxon>Neoptera</taxon>
        <taxon>Endopterygota</taxon>
        <taxon>Coleoptera</taxon>
        <taxon>Polyphaga</taxon>
        <taxon>Scarabaeiformia</taxon>
        <taxon>Scarabaeidae</taxon>
        <taxon>Rutelinae</taxon>
        <taxon>Popillia</taxon>
    </lineage>
</organism>
<reference evidence="2 3" key="1">
    <citation type="journal article" date="2024" name="BMC Genomics">
        <title>De novo assembly and annotation of Popillia japonica's genome with initial clues to its potential as an invasive pest.</title>
        <authorList>
            <person name="Cucini C."/>
            <person name="Boschi S."/>
            <person name="Funari R."/>
            <person name="Cardaioli E."/>
            <person name="Iannotti N."/>
            <person name="Marturano G."/>
            <person name="Paoli F."/>
            <person name="Bruttini M."/>
            <person name="Carapelli A."/>
            <person name="Frati F."/>
            <person name="Nardi F."/>
        </authorList>
    </citation>
    <scope>NUCLEOTIDE SEQUENCE [LARGE SCALE GENOMIC DNA]</scope>
    <source>
        <strain evidence="2">DMR45628</strain>
    </source>
</reference>
<dbReference type="Proteomes" id="UP001458880">
    <property type="component" value="Unassembled WGS sequence"/>
</dbReference>
<comment type="caution">
    <text evidence="2">The sequence shown here is derived from an EMBL/GenBank/DDBJ whole genome shotgun (WGS) entry which is preliminary data.</text>
</comment>
<feature type="region of interest" description="Disordered" evidence="1">
    <location>
        <begin position="1"/>
        <end position="51"/>
    </location>
</feature>
<accession>A0AAW1K1W1</accession>
<gene>
    <name evidence="2" type="ORF">QE152_g25349</name>
</gene>
<evidence type="ECO:0000313" key="2">
    <source>
        <dbReference type="EMBL" id="KAK9711680.1"/>
    </source>
</evidence>
<feature type="compositionally biased region" description="Polar residues" evidence="1">
    <location>
        <begin position="39"/>
        <end position="51"/>
    </location>
</feature>
<sequence length="122" mass="14016">MKLWNEILSDEEGEPFENGGSWDEYVPSSAESGDESFSDNKPVTKKSNNIYRNQTRIIPTKKIVRLVQVQMENQNHSPNRKSIPCNTIILLKQLNLLLGDPKTTMDKRLKKILQLVMLFGNQ</sequence>
<keyword evidence="3" id="KW-1185">Reference proteome</keyword>
<protein>
    <submittedName>
        <fullName evidence="2">Uncharacterized protein</fullName>
    </submittedName>
</protein>
<evidence type="ECO:0000313" key="3">
    <source>
        <dbReference type="Proteomes" id="UP001458880"/>
    </source>
</evidence>